<organism evidence="1 2">
    <name type="scientific">Halonotius aquaticus</name>
    <dbReference type="NCBI Taxonomy" id="2216978"/>
    <lineage>
        <taxon>Archaea</taxon>
        <taxon>Methanobacteriati</taxon>
        <taxon>Methanobacteriota</taxon>
        <taxon>Stenosarchaea group</taxon>
        <taxon>Halobacteria</taxon>
        <taxon>Halobacteriales</taxon>
        <taxon>Haloferacaceae</taxon>
        <taxon>Halonotius</taxon>
    </lineage>
</organism>
<evidence type="ECO:0000313" key="1">
    <source>
        <dbReference type="EMBL" id="RJX44729.1"/>
    </source>
</evidence>
<accession>A0A3A6Q5S9</accession>
<comment type="caution">
    <text evidence="1">The sequence shown here is derived from an EMBL/GenBank/DDBJ whole genome shotgun (WGS) entry which is preliminary data.</text>
</comment>
<dbReference type="RefSeq" id="WP_120100392.1">
    <property type="nucleotide sequence ID" value="NZ_QKNY01000003.1"/>
</dbReference>
<dbReference type="EMBL" id="QKNY01000003">
    <property type="protein sequence ID" value="RJX44729.1"/>
    <property type="molecule type" value="Genomic_DNA"/>
</dbReference>
<dbReference type="Pfam" id="PF23426">
    <property type="entry name" value="DUF7114"/>
    <property type="match status" value="1"/>
</dbReference>
<sequence>MDAAVRARTAARDTVEDIEPPRLRAVLLDRLERASMAPGVLVYESALGRKPSLAPEAVIDRSVGVQLIYEGLRLTRSLAHEEPWTTAEESEIDADLEILAADILVSRGFYLLARTEVSDAAVETIRAFGRDQTRRREPDADAPTLDRNLEADIFVLAVRAGVTAVGTDPTEALLEFAANAARNYETLPPAASVVTEPVRQRLTELAAGSDDPVASSVGDR</sequence>
<evidence type="ECO:0000313" key="2">
    <source>
        <dbReference type="Proteomes" id="UP000276588"/>
    </source>
</evidence>
<reference evidence="1 2" key="1">
    <citation type="submission" date="2018-06" db="EMBL/GenBank/DDBJ databases">
        <title>Halonotius sp. F13-13 a new haloarchaeeon isolated from a solar saltern from Isla Cristina, Huelva, Spain.</title>
        <authorList>
            <person name="Duran-Viseras A."/>
            <person name="Sanchez-Porro C."/>
            <person name="Ventosa A."/>
        </authorList>
    </citation>
    <scope>NUCLEOTIDE SEQUENCE [LARGE SCALE GENOMIC DNA]</scope>
    <source>
        <strain evidence="1 2">F13-13</strain>
    </source>
</reference>
<dbReference type="OrthoDB" id="312988at2157"/>
<keyword evidence="2" id="KW-1185">Reference proteome</keyword>
<name>A0A3A6Q5S9_9EURY</name>
<dbReference type="Proteomes" id="UP000276588">
    <property type="component" value="Unassembled WGS sequence"/>
</dbReference>
<proteinExistence type="predicted"/>
<dbReference type="InterPro" id="IPR055538">
    <property type="entry name" value="DUF7114"/>
</dbReference>
<protein>
    <submittedName>
        <fullName evidence="1">Uncharacterized protein</fullName>
    </submittedName>
</protein>
<dbReference type="AlphaFoldDB" id="A0A3A6Q5S9"/>
<gene>
    <name evidence="1" type="ORF">DM826_01065</name>
</gene>